<accession>A0ABS5RKC0</accession>
<dbReference type="InterPro" id="IPR025442">
    <property type="entry name" value="DUF4185"/>
</dbReference>
<reference evidence="3 4" key="1">
    <citation type="submission" date="2021-05" db="EMBL/GenBank/DDBJ databases">
        <title>Mycobacterium acidophilum sp. nov., an extremely acid-tolerant member of the genus Mycobacterium.</title>
        <authorList>
            <person name="Xia J."/>
        </authorList>
    </citation>
    <scope>NUCLEOTIDE SEQUENCE [LARGE SCALE GENOMIC DNA]</scope>
    <source>
        <strain evidence="3 4">M1</strain>
    </source>
</reference>
<name>A0ABS5RKC0_9MYCO</name>
<dbReference type="Proteomes" id="UP001519535">
    <property type="component" value="Unassembled WGS sequence"/>
</dbReference>
<sequence>MTGPALQPGEVRNLGPVAGTGADPGIPNIKAADLGEVVQLPNGRFVAIFGDSFAGNKVGEGDHYHSVAVPVWFENGRMVIAGPPLTGRYGSGRELFPTPSGKTAYDVFGGIVSSNKDTLPAGTIRMANGDTYMMVAGTSGLKPDGGSWLVKVTDHPGDPQNGWQYVDDSWRPWTHTVPDTRPDHEGERVSTPQSQPTQISGYQASDGYVYIAADSFDRSQGVTMYRVDSGHVTDRNAWQPWTGIDWGKPGQQAALISGRQRFGELSFQEIDGKSVLSGFNSSTNNTEVRVADGPTDIFNPNTPTTVVAQGGNWGDPGKVAQNYGGYILPGSTLDDMGILVSQWNTGRDANHVPFGTPYLVGQFQVNPHR</sequence>
<comment type="caution">
    <text evidence="3">The sequence shown here is derived from an EMBL/GenBank/DDBJ whole genome shotgun (WGS) entry which is preliminary data.</text>
</comment>
<feature type="compositionally biased region" description="Polar residues" evidence="1">
    <location>
        <begin position="190"/>
        <end position="200"/>
    </location>
</feature>
<evidence type="ECO:0000259" key="2">
    <source>
        <dbReference type="Pfam" id="PF13810"/>
    </source>
</evidence>
<protein>
    <submittedName>
        <fullName evidence="3">DUF4185 domain-containing protein</fullName>
    </submittedName>
</protein>
<dbReference type="Pfam" id="PF13810">
    <property type="entry name" value="DUF4185"/>
    <property type="match status" value="1"/>
</dbReference>
<proteinExistence type="predicted"/>
<evidence type="ECO:0000313" key="3">
    <source>
        <dbReference type="EMBL" id="MBS9534750.1"/>
    </source>
</evidence>
<evidence type="ECO:0000256" key="1">
    <source>
        <dbReference type="SAM" id="MobiDB-lite"/>
    </source>
</evidence>
<gene>
    <name evidence="3" type="ORF">KIH27_14245</name>
</gene>
<feature type="compositionally biased region" description="Basic and acidic residues" evidence="1">
    <location>
        <begin position="179"/>
        <end position="188"/>
    </location>
</feature>
<keyword evidence="4" id="KW-1185">Reference proteome</keyword>
<feature type="region of interest" description="Disordered" evidence="1">
    <location>
        <begin position="179"/>
        <end position="200"/>
    </location>
</feature>
<feature type="domain" description="DUF4185" evidence="2">
    <location>
        <begin position="28"/>
        <end position="345"/>
    </location>
</feature>
<evidence type="ECO:0000313" key="4">
    <source>
        <dbReference type="Proteomes" id="UP001519535"/>
    </source>
</evidence>
<dbReference type="EMBL" id="JAHCLR010000028">
    <property type="protein sequence ID" value="MBS9534750.1"/>
    <property type="molecule type" value="Genomic_DNA"/>
</dbReference>
<organism evidence="3 4">
    <name type="scientific">Mycolicibacter acidiphilus</name>
    <dbReference type="NCBI Taxonomy" id="2835306"/>
    <lineage>
        <taxon>Bacteria</taxon>
        <taxon>Bacillati</taxon>
        <taxon>Actinomycetota</taxon>
        <taxon>Actinomycetes</taxon>
        <taxon>Mycobacteriales</taxon>
        <taxon>Mycobacteriaceae</taxon>
        <taxon>Mycolicibacter</taxon>
    </lineage>
</organism>